<evidence type="ECO:0000259" key="2">
    <source>
        <dbReference type="Pfam" id="PF20356"/>
    </source>
</evidence>
<protein>
    <recommendedName>
        <fullName evidence="2">DUF6651 domain-containing protein</fullName>
    </recommendedName>
</protein>
<evidence type="ECO:0000256" key="1">
    <source>
        <dbReference type="SAM" id="MobiDB-lite"/>
    </source>
</evidence>
<proteinExistence type="predicted"/>
<accession>A0A6L8MFU7</accession>
<evidence type="ECO:0000313" key="4">
    <source>
        <dbReference type="Proteomes" id="UP000474565"/>
    </source>
</evidence>
<dbReference type="Proteomes" id="UP000474565">
    <property type="component" value="Unassembled WGS sequence"/>
</dbReference>
<organism evidence="3 4">
    <name type="scientific">Duganella lactea</name>
    <dbReference type="NCBI Taxonomy" id="2692173"/>
    <lineage>
        <taxon>Bacteria</taxon>
        <taxon>Pseudomonadati</taxon>
        <taxon>Pseudomonadota</taxon>
        <taxon>Betaproteobacteria</taxon>
        <taxon>Burkholderiales</taxon>
        <taxon>Oxalobacteraceae</taxon>
        <taxon>Telluria group</taxon>
        <taxon>Duganella</taxon>
    </lineage>
</organism>
<comment type="caution">
    <text evidence="3">The sequence shown here is derived from an EMBL/GenBank/DDBJ whole genome shotgun (WGS) entry which is preliminary data.</text>
</comment>
<name>A0A6L8MFU7_9BURK</name>
<dbReference type="AlphaFoldDB" id="A0A6L8MFU7"/>
<feature type="region of interest" description="Disordered" evidence="1">
    <location>
        <begin position="223"/>
        <end position="267"/>
    </location>
</feature>
<reference evidence="3 4" key="1">
    <citation type="submission" date="2019-12" db="EMBL/GenBank/DDBJ databases">
        <title>Novel species isolated from a subtropical stream in China.</title>
        <authorList>
            <person name="Lu H."/>
        </authorList>
    </citation>
    <scope>NUCLEOTIDE SEQUENCE [LARGE SCALE GENOMIC DNA]</scope>
    <source>
        <strain evidence="3 4">FT50W</strain>
    </source>
</reference>
<feature type="domain" description="DUF6651" evidence="2">
    <location>
        <begin position="130"/>
        <end position="230"/>
    </location>
</feature>
<dbReference type="Pfam" id="PF20356">
    <property type="entry name" value="DUF6651"/>
    <property type="match status" value="1"/>
</dbReference>
<dbReference type="RefSeq" id="WP_161018389.1">
    <property type="nucleotide sequence ID" value="NZ_WWCP01000002.1"/>
</dbReference>
<sequence>MKLLLDDKGNAVLRNGKPVYVKDDGAEIEFDGAQAFTKIGQLTGENTDYKRRFTEAETKLKGFEGIDDGEAARKALETVKSLSVGDLKTAAQVQEIKDAAKRAAEEQVTAAAKASTTQIQELTATLEKRTGELNNHMIGGSFTSSKLLTDDKHASRLAIPAEMARAYFGNNFKVEDGKLVPYDSNGNKLYSPSRPGEVADFDEGLEQLVRACPFKDQILKASGASGGGASSGGTGGAGSKQISRAQFEAMGVQERADAMKAGTTISG</sequence>
<dbReference type="EMBL" id="WWCP01000002">
    <property type="protein sequence ID" value="MYM81091.1"/>
    <property type="molecule type" value="Genomic_DNA"/>
</dbReference>
<dbReference type="InterPro" id="IPR046593">
    <property type="entry name" value="DUF6651"/>
</dbReference>
<evidence type="ECO:0000313" key="3">
    <source>
        <dbReference type="EMBL" id="MYM81091.1"/>
    </source>
</evidence>
<gene>
    <name evidence="3" type="ORF">GTP44_03835</name>
</gene>
<feature type="compositionally biased region" description="Gly residues" evidence="1">
    <location>
        <begin position="224"/>
        <end position="238"/>
    </location>
</feature>